<reference evidence="3" key="1">
    <citation type="submission" date="2021-10" db="EMBL/GenBank/DDBJ databases">
        <title>Tropical sea cucumber genome reveals ecological adaptation and Cuvierian tubules defense mechanism.</title>
        <authorList>
            <person name="Chen T."/>
        </authorList>
    </citation>
    <scope>NUCLEOTIDE SEQUENCE</scope>
    <source>
        <strain evidence="3">Nanhai2018</strain>
        <tissue evidence="3">Muscle</tissue>
    </source>
</reference>
<keyword evidence="4" id="KW-1185">Reference proteome</keyword>
<accession>A0A9Q0YDN6</accession>
<feature type="region of interest" description="Disordered" evidence="1">
    <location>
        <begin position="353"/>
        <end position="492"/>
    </location>
</feature>
<gene>
    <name evidence="3" type="ORF">HOLleu_40469</name>
</gene>
<dbReference type="InterPro" id="IPR017426">
    <property type="entry name" value="Nuclear_rcpt_coactivator"/>
</dbReference>
<name>A0A9Q0YDN6_HOLLE</name>
<dbReference type="GO" id="GO:0005634">
    <property type="term" value="C:nucleus"/>
    <property type="evidence" value="ECO:0007669"/>
    <property type="project" value="InterPro"/>
</dbReference>
<protein>
    <submittedName>
        <fullName evidence="3">Nuclear receptor coactivator 2</fullName>
    </submittedName>
</protein>
<dbReference type="AlphaFoldDB" id="A0A9Q0YDN6"/>
<feature type="compositionally biased region" description="Basic and acidic residues" evidence="1">
    <location>
        <begin position="519"/>
        <end position="531"/>
    </location>
</feature>
<dbReference type="PROSITE" id="PS50112">
    <property type="entry name" value="PAS"/>
    <property type="match status" value="1"/>
</dbReference>
<dbReference type="GO" id="GO:0016922">
    <property type="term" value="F:nuclear receptor binding"/>
    <property type="evidence" value="ECO:0007669"/>
    <property type="project" value="TreeGrafter"/>
</dbReference>
<dbReference type="PANTHER" id="PTHR10684:SF4">
    <property type="entry name" value="TAIMAN, ISOFORM G"/>
    <property type="match status" value="1"/>
</dbReference>
<dbReference type="EMBL" id="JAIZAY010000022">
    <property type="protein sequence ID" value="KAJ8020788.1"/>
    <property type="molecule type" value="Genomic_DNA"/>
</dbReference>
<feature type="compositionally biased region" description="Basic and acidic residues" evidence="1">
    <location>
        <begin position="578"/>
        <end position="601"/>
    </location>
</feature>
<dbReference type="GO" id="GO:0032870">
    <property type="term" value="P:cellular response to hormone stimulus"/>
    <property type="evidence" value="ECO:0007669"/>
    <property type="project" value="TreeGrafter"/>
</dbReference>
<evidence type="ECO:0000313" key="3">
    <source>
        <dbReference type="EMBL" id="KAJ8020788.1"/>
    </source>
</evidence>
<feature type="region of interest" description="Disordered" evidence="1">
    <location>
        <begin position="578"/>
        <end position="636"/>
    </location>
</feature>
<dbReference type="InterPro" id="IPR000014">
    <property type="entry name" value="PAS"/>
</dbReference>
<dbReference type="InterPro" id="IPR035965">
    <property type="entry name" value="PAS-like_dom_sf"/>
</dbReference>
<feature type="domain" description="PAS" evidence="2">
    <location>
        <begin position="45"/>
        <end position="93"/>
    </location>
</feature>
<keyword evidence="3" id="KW-0675">Receptor</keyword>
<proteinExistence type="predicted"/>
<dbReference type="Pfam" id="PF14598">
    <property type="entry name" value="PAS_11"/>
    <property type="match status" value="1"/>
</dbReference>
<dbReference type="Gene3D" id="3.30.450.20">
    <property type="entry name" value="PAS domain"/>
    <property type="match status" value="2"/>
</dbReference>
<dbReference type="SUPFAM" id="SSF55785">
    <property type="entry name" value="PYP-like sensor domain (PAS domain)"/>
    <property type="match status" value="2"/>
</dbReference>
<dbReference type="GO" id="GO:0045944">
    <property type="term" value="P:positive regulation of transcription by RNA polymerase II"/>
    <property type="evidence" value="ECO:0007669"/>
    <property type="project" value="TreeGrafter"/>
</dbReference>
<dbReference type="GO" id="GO:0003713">
    <property type="term" value="F:transcription coactivator activity"/>
    <property type="evidence" value="ECO:0007669"/>
    <property type="project" value="InterPro"/>
</dbReference>
<feature type="compositionally biased region" description="Polar residues" evidence="1">
    <location>
        <begin position="411"/>
        <end position="433"/>
    </location>
</feature>
<evidence type="ECO:0000313" key="4">
    <source>
        <dbReference type="Proteomes" id="UP001152320"/>
    </source>
</evidence>
<sequence>MNDKIFCYSLICSTEVEQQGSEVQHSQVSSSKPGMLSGDSLESVLLQTLDGFLFVVNMSNNKAEIEYVSGNIHSYLNYKQEDLIGQSIYNFIHVGDHNHFISCLVPNSSTSGGMWKNDLGNTGSVSRSFNCRMQIKCDDTNGMNEETRYENMKCSAMLKPATDKDGESSSSAEGEGTSHLYVIAQRSSDDDRGGNHLQQPVEELKMELDNNCCILSVDTSKVKPPCYSKEEMISHTIYKFCHSTDRTEMRKYFDEVKEKGSGSSQLYSFQVYQDVWVYVQMTSQLRKNNHNGQSEIVVVHSIIRDPELSNRLKMSQGTNQCSNTSRVLEALTNMSSSPHINSAAVNQFTKLVMQRNKQQQHKQQQQQQQQQQQHGLGYGANNMNVHPKDRHAPMHSGALMHAGTPPLPDRTSFQGVNTFGQVPNTTDSNSVNPTVGAPMPNLEPSALTHIPSSSGPGRAGNELDDNDVFLPSKSQKPGDNPSPDTNDETDKDFLRRNILLSKLLQDDDTNRLHQVSDVNPKKNEQKEREKATSQSTLLASNVWMGIPQRCFGSGKLPKEQPGFISSPFVSTTTVLRKVSESGDEKDKKKNQMLKKNNDKSEGSPNKDTTTSPTVQQLQKPPPLQQPGPTSPVCWMKIPTSSPMKRATLSIQQIIQAANNFPDDLGANTPNLIHGYLERF</sequence>
<dbReference type="OrthoDB" id="10035882at2759"/>
<feature type="compositionally biased region" description="Low complexity" evidence="1">
    <location>
        <begin position="361"/>
        <end position="374"/>
    </location>
</feature>
<dbReference type="CDD" id="cd00130">
    <property type="entry name" value="PAS"/>
    <property type="match status" value="2"/>
</dbReference>
<feature type="compositionally biased region" description="Polar residues" evidence="1">
    <location>
        <begin position="602"/>
        <end position="611"/>
    </location>
</feature>
<dbReference type="SMART" id="SM00091">
    <property type="entry name" value="PAS"/>
    <property type="match status" value="1"/>
</dbReference>
<dbReference type="PANTHER" id="PTHR10684">
    <property type="entry name" value="NUCLEAR RECEPTOR COACTIVATOR"/>
    <property type="match status" value="1"/>
</dbReference>
<comment type="caution">
    <text evidence="3">The sequence shown here is derived from an EMBL/GenBank/DDBJ whole genome shotgun (WGS) entry which is preliminary data.</text>
</comment>
<evidence type="ECO:0000259" key="2">
    <source>
        <dbReference type="PROSITE" id="PS50112"/>
    </source>
</evidence>
<feature type="region of interest" description="Disordered" evidence="1">
    <location>
        <begin position="511"/>
        <end position="536"/>
    </location>
</feature>
<organism evidence="3 4">
    <name type="scientific">Holothuria leucospilota</name>
    <name type="common">Black long sea cucumber</name>
    <name type="synonym">Mertensiothuria leucospilota</name>
    <dbReference type="NCBI Taxonomy" id="206669"/>
    <lineage>
        <taxon>Eukaryota</taxon>
        <taxon>Metazoa</taxon>
        <taxon>Echinodermata</taxon>
        <taxon>Eleutherozoa</taxon>
        <taxon>Echinozoa</taxon>
        <taxon>Holothuroidea</taxon>
        <taxon>Aspidochirotacea</taxon>
        <taxon>Aspidochirotida</taxon>
        <taxon>Holothuriidae</taxon>
        <taxon>Holothuria</taxon>
    </lineage>
</organism>
<evidence type="ECO:0000256" key="1">
    <source>
        <dbReference type="SAM" id="MobiDB-lite"/>
    </source>
</evidence>
<feature type="compositionally biased region" description="Pro residues" evidence="1">
    <location>
        <begin position="619"/>
        <end position="629"/>
    </location>
</feature>
<dbReference type="Proteomes" id="UP001152320">
    <property type="component" value="Chromosome 22"/>
</dbReference>